<dbReference type="EMBL" id="CAACVS010000164">
    <property type="protein sequence ID" value="VEU38337.1"/>
    <property type="molecule type" value="Genomic_DNA"/>
</dbReference>
<gene>
    <name evidence="2" type="ORF">PSNMU_V1.4_AUG-EV-PASAV3_0051570</name>
</gene>
<dbReference type="Gene3D" id="3.50.50.60">
    <property type="entry name" value="FAD/NAD(P)-binding domain"/>
    <property type="match status" value="1"/>
</dbReference>
<evidence type="ECO:0000259" key="1">
    <source>
        <dbReference type="Pfam" id="PF01266"/>
    </source>
</evidence>
<keyword evidence="3" id="KW-1185">Reference proteome</keyword>
<dbReference type="AlphaFoldDB" id="A0A448Z8F4"/>
<name>A0A448Z8F4_9STRA</name>
<feature type="domain" description="FAD dependent oxidoreductase" evidence="1">
    <location>
        <begin position="13"/>
        <end position="408"/>
    </location>
</feature>
<accession>A0A448Z8F4</accession>
<dbReference type="InterPro" id="IPR052745">
    <property type="entry name" value="G3P_Oxidase/Oxidoreductase"/>
</dbReference>
<dbReference type="PANTHER" id="PTHR42720:SF1">
    <property type="entry name" value="GLYCEROL 3-PHOSPHATE OXIDASE"/>
    <property type="match status" value="1"/>
</dbReference>
<dbReference type="SUPFAM" id="SSF51905">
    <property type="entry name" value="FAD/NAD(P)-binding domain"/>
    <property type="match status" value="1"/>
</dbReference>
<dbReference type="OrthoDB" id="498204at2759"/>
<dbReference type="InterPro" id="IPR036188">
    <property type="entry name" value="FAD/NAD-bd_sf"/>
</dbReference>
<sequence>MTDGSVASDPVYDLVVVGGGVVGLACLRAATLRGWKCALVEGEVDLLSHASGGNSGIVCTGVDTRPGTLERALIRDSVSEFRTYCQSHNVPMRPCGSLVCLFPWDVTSNEKDGADNIANDNDCTNGETGTHHLFPLEKVLKESHIAGDSGAALFGNGQKVLLEKEKNVSPSLMGAVHIPGEIVVDSWVYSISLAAHALENGAQIYTNFRVTSIKREEIGDQDDGNDRTWKVSRECGNEPSDVPTVIRGKAILNATGNWSDATEKVAFGSSEWVAKPRRGQYRVYNSNDQTQIIHPLQPIPSQRTKGIFVFSTLYDQLVVGPTALDQSSKTDRSIDPKVARELDDHIRRVIPNIDTEKSYVGDYVGIRPGTNHRDYQIHLKPEKRWIAVAGIRSTGLTASLGIGNYVVRLLQSILRDPSDALREDGDSQVHDQASSERVIKTTPMPTVEKLAEDFVTNGDGCCTIHGLRYRVTHPLTKLGFKSLMSNKLPSKSCR</sequence>
<organism evidence="2 3">
    <name type="scientific">Pseudo-nitzschia multistriata</name>
    <dbReference type="NCBI Taxonomy" id="183589"/>
    <lineage>
        <taxon>Eukaryota</taxon>
        <taxon>Sar</taxon>
        <taxon>Stramenopiles</taxon>
        <taxon>Ochrophyta</taxon>
        <taxon>Bacillariophyta</taxon>
        <taxon>Bacillariophyceae</taxon>
        <taxon>Bacillariophycidae</taxon>
        <taxon>Bacillariales</taxon>
        <taxon>Bacillariaceae</taxon>
        <taxon>Pseudo-nitzschia</taxon>
    </lineage>
</organism>
<dbReference type="InterPro" id="IPR006076">
    <property type="entry name" value="FAD-dep_OxRdtase"/>
</dbReference>
<reference evidence="2 3" key="1">
    <citation type="submission" date="2019-01" db="EMBL/GenBank/DDBJ databases">
        <authorList>
            <person name="Ferrante I. M."/>
        </authorList>
    </citation>
    <scope>NUCLEOTIDE SEQUENCE [LARGE SCALE GENOMIC DNA]</scope>
    <source>
        <strain evidence="2 3">B856</strain>
    </source>
</reference>
<evidence type="ECO:0000313" key="2">
    <source>
        <dbReference type="EMBL" id="VEU38337.1"/>
    </source>
</evidence>
<dbReference type="Pfam" id="PF01266">
    <property type="entry name" value="DAO"/>
    <property type="match status" value="1"/>
</dbReference>
<protein>
    <recommendedName>
        <fullName evidence="1">FAD dependent oxidoreductase domain-containing protein</fullName>
    </recommendedName>
</protein>
<proteinExistence type="predicted"/>
<dbReference type="PANTHER" id="PTHR42720">
    <property type="entry name" value="GLYCEROL-3-PHOSPHATE DEHYDROGENASE"/>
    <property type="match status" value="1"/>
</dbReference>
<dbReference type="Gene3D" id="3.30.9.10">
    <property type="entry name" value="D-Amino Acid Oxidase, subunit A, domain 2"/>
    <property type="match status" value="1"/>
</dbReference>
<evidence type="ECO:0000313" key="3">
    <source>
        <dbReference type="Proteomes" id="UP000291116"/>
    </source>
</evidence>
<dbReference type="Proteomes" id="UP000291116">
    <property type="component" value="Unassembled WGS sequence"/>
</dbReference>